<comment type="caution">
    <text evidence="11">The sequence shown here is derived from an EMBL/GenBank/DDBJ whole genome shotgun (WGS) entry which is preliminary data.</text>
</comment>
<keyword evidence="12" id="KW-1185">Reference proteome</keyword>
<name>A0AAN6G9B6_9BASI</name>
<dbReference type="InterPro" id="IPR027475">
    <property type="entry name" value="Asparaginase/glutaminase_AS2"/>
</dbReference>
<dbReference type="InterPro" id="IPR020827">
    <property type="entry name" value="Asparaginase/glutaminase_AS1"/>
</dbReference>
<dbReference type="InterPro" id="IPR036152">
    <property type="entry name" value="Asp/glu_Ase-like_sf"/>
</dbReference>
<keyword evidence="3" id="KW-0378">Hydrolase</keyword>
<dbReference type="InterPro" id="IPR027474">
    <property type="entry name" value="L-asparaginase_N"/>
</dbReference>
<evidence type="ECO:0000256" key="1">
    <source>
        <dbReference type="ARBA" id="ARBA00010518"/>
    </source>
</evidence>
<feature type="domain" description="Asparaginase/glutaminase C-terminal" evidence="10">
    <location>
        <begin position="223"/>
        <end position="347"/>
    </location>
</feature>
<dbReference type="FunFam" id="3.40.50.1170:FF:000001">
    <property type="entry name" value="L-asparaginase 2"/>
    <property type="match status" value="1"/>
</dbReference>
<dbReference type="GO" id="GO:0004067">
    <property type="term" value="F:asparaginase activity"/>
    <property type="evidence" value="ECO:0007669"/>
    <property type="project" value="UniProtKB-UniRule"/>
</dbReference>
<dbReference type="PROSITE" id="PS00144">
    <property type="entry name" value="ASN_GLN_ASE_1"/>
    <property type="match status" value="1"/>
</dbReference>
<evidence type="ECO:0000256" key="7">
    <source>
        <dbReference type="PROSITE-ProRule" id="PRU10099"/>
    </source>
</evidence>
<dbReference type="Gene3D" id="3.40.50.1170">
    <property type="entry name" value="L-asparaginase, N-terminal domain"/>
    <property type="match status" value="1"/>
</dbReference>
<dbReference type="EMBL" id="JAPDMQ010000279">
    <property type="protein sequence ID" value="KAK0528283.1"/>
    <property type="molecule type" value="Genomic_DNA"/>
</dbReference>
<evidence type="ECO:0000256" key="3">
    <source>
        <dbReference type="ARBA" id="ARBA00022801"/>
    </source>
</evidence>
<dbReference type="CDD" id="cd08964">
    <property type="entry name" value="L-asparaginase_II"/>
    <property type="match status" value="1"/>
</dbReference>
<feature type="active site" evidence="7">
    <location>
        <position position="22"/>
    </location>
</feature>
<evidence type="ECO:0000259" key="10">
    <source>
        <dbReference type="Pfam" id="PF17763"/>
    </source>
</evidence>
<proteinExistence type="inferred from homology"/>
<feature type="active site" description="O-isoaspartyl threonine intermediate" evidence="5">
    <location>
        <position position="22"/>
    </location>
</feature>
<dbReference type="SMART" id="SM00870">
    <property type="entry name" value="Asparaginase"/>
    <property type="match status" value="1"/>
</dbReference>
<dbReference type="PANTHER" id="PTHR11707">
    <property type="entry name" value="L-ASPARAGINASE"/>
    <property type="match status" value="1"/>
</dbReference>
<evidence type="ECO:0000256" key="5">
    <source>
        <dbReference type="PIRSR" id="PIRSR001220-1"/>
    </source>
</evidence>
<dbReference type="PIRSF" id="PIRSF500176">
    <property type="entry name" value="L_ASNase"/>
    <property type="match status" value="1"/>
</dbReference>
<dbReference type="PANTHER" id="PTHR11707:SF28">
    <property type="entry name" value="60 KDA LYSOPHOSPHOLIPASE"/>
    <property type="match status" value="1"/>
</dbReference>
<dbReference type="InterPro" id="IPR006034">
    <property type="entry name" value="Asparaginase/glutaminase-like"/>
</dbReference>
<protein>
    <recommendedName>
        <fullName evidence="2">asparaginase</fullName>
        <ecNumber evidence="2">3.5.1.1</ecNumber>
    </recommendedName>
</protein>
<evidence type="ECO:0000313" key="12">
    <source>
        <dbReference type="Proteomes" id="UP001176521"/>
    </source>
</evidence>
<dbReference type="InterPro" id="IPR040919">
    <property type="entry name" value="Asparaginase_C"/>
</dbReference>
<feature type="binding site" evidence="6">
    <location>
        <begin position="98"/>
        <end position="99"/>
    </location>
    <ligand>
        <name>substrate</name>
    </ligand>
</feature>
<gene>
    <name evidence="11" type="ORF">OC842_004603</name>
</gene>
<evidence type="ECO:0000259" key="9">
    <source>
        <dbReference type="Pfam" id="PF00710"/>
    </source>
</evidence>
<dbReference type="Proteomes" id="UP001176521">
    <property type="component" value="Unassembled WGS sequence"/>
</dbReference>
<dbReference type="PROSITE" id="PS51732">
    <property type="entry name" value="ASN_GLN_ASE_3"/>
    <property type="match status" value="1"/>
</dbReference>
<dbReference type="InterPro" id="IPR004550">
    <property type="entry name" value="AsnASE_II"/>
</dbReference>
<dbReference type="Gene3D" id="3.40.50.40">
    <property type="match status" value="1"/>
</dbReference>
<evidence type="ECO:0000256" key="6">
    <source>
        <dbReference type="PIRSR" id="PIRSR001220-2"/>
    </source>
</evidence>
<dbReference type="EC" id="3.5.1.1" evidence="2"/>
<dbReference type="PIRSF" id="PIRSF001220">
    <property type="entry name" value="L-ASNase_gatD"/>
    <property type="match status" value="1"/>
</dbReference>
<dbReference type="Pfam" id="PF17763">
    <property type="entry name" value="Asparaginase_C"/>
    <property type="match status" value="1"/>
</dbReference>
<comment type="similarity">
    <text evidence="1">Belongs to the asparaginase 1 family.</text>
</comment>
<dbReference type="PROSITE" id="PS00917">
    <property type="entry name" value="ASN_GLN_ASE_2"/>
    <property type="match status" value="1"/>
</dbReference>
<reference evidence="11" key="1">
    <citation type="journal article" date="2023" name="PhytoFront">
        <title>Draft Genome Resources of Seven Strains of Tilletia horrida, Causal Agent of Kernel Smut of Rice.</title>
        <authorList>
            <person name="Khanal S."/>
            <person name="Antony Babu S."/>
            <person name="Zhou X.G."/>
        </authorList>
    </citation>
    <scope>NUCLEOTIDE SEQUENCE</scope>
    <source>
        <strain evidence="11">TX3</strain>
    </source>
</reference>
<evidence type="ECO:0000256" key="4">
    <source>
        <dbReference type="ARBA" id="ARBA00049366"/>
    </source>
</evidence>
<accession>A0AAN6G9B6</accession>
<evidence type="ECO:0000256" key="2">
    <source>
        <dbReference type="ARBA" id="ARBA00012920"/>
    </source>
</evidence>
<comment type="catalytic activity">
    <reaction evidence="4">
        <text>L-asparagine + H2O = L-aspartate + NH4(+)</text>
        <dbReference type="Rhea" id="RHEA:21016"/>
        <dbReference type="ChEBI" id="CHEBI:15377"/>
        <dbReference type="ChEBI" id="CHEBI:28938"/>
        <dbReference type="ChEBI" id="CHEBI:29991"/>
        <dbReference type="ChEBI" id="CHEBI:58048"/>
        <dbReference type="EC" id="3.5.1.1"/>
    </reaction>
</comment>
<feature type="binding site" evidence="6">
    <location>
        <position position="64"/>
    </location>
    <ligand>
        <name>substrate</name>
    </ligand>
</feature>
<evidence type="ECO:0000313" key="11">
    <source>
        <dbReference type="EMBL" id="KAK0528283.1"/>
    </source>
</evidence>
<dbReference type="InterPro" id="IPR027473">
    <property type="entry name" value="L-asparaginase_C"/>
</dbReference>
<sequence>MSNGSAHTGPLSKVLILGTGGTIAGRIPEGNGSSTVSIEDLVDAIPTLPKVADCTLEQVVMLPSSAMTTEVGLQLVKRVNEAFAADSELAGIVITHGTDTLEETAFLLECTINDPRPVVIAASMRLAFSVSADGPANMLQAVTLAASPSARDRGILIVLNDRINSAYYTVKTNPRALETFQAPEAGYLGCFERDNRPRFWYAPSAPTGRRHFDVSNISKLPTVAILYAYQDMPLALLDATLETLKPKGLVIACEGNGQLDPSWLETLVKLHEPNAAGEQDSTQPATSSSAPGTVAVVRSTRTTAGTVSTVPWPLPFSAGSLNPPKAKIFLQLLLAQGVGLREIRKAMELA</sequence>
<evidence type="ECO:0000256" key="8">
    <source>
        <dbReference type="PROSITE-ProRule" id="PRU10100"/>
    </source>
</evidence>
<dbReference type="Pfam" id="PF00710">
    <property type="entry name" value="Asparaginase"/>
    <property type="match status" value="1"/>
</dbReference>
<dbReference type="AlphaFoldDB" id="A0AAN6G9B6"/>
<dbReference type="PRINTS" id="PR00139">
    <property type="entry name" value="ASNGLNASE"/>
</dbReference>
<feature type="active site" evidence="8">
    <location>
        <position position="98"/>
    </location>
</feature>
<dbReference type="GO" id="GO:0006530">
    <property type="term" value="P:L-asparagine catabolic process"/>
    <property type="evidence" value="ECO:0007669"/>
    <property type="project" value="UniProtKB-ARBA"/>
</dbReference>
<dbReference type="SUPFAM" id="SSF53774">
    <property type="entry name" value="Glutaminase/Asparaginase"/>
    <property type="match status" value="1"/>
</dbReference>
<dbReference type="InterPro" id="IPR037152">
    <property type="entry name" value="L-asparaginase_N_sf"/>
</dbReference>
<feature type="domain" description="L-asparaginase N-terminal" evidence="9">
    <location>
        <begin position="13"/>
        <end position="193"/>
    </location>
</feature>
<organism evidence="11 12">
    <name type="scientific">Tilletia horrida</name>
    <dbReference type="NCBI Taxonomy" id="155126"/>
    <lineage>
        <taxon>Eukaryota</taxon>
        <taxon>Fungi</taxon>
        <taxon>Dikarya</taxon>
        <taxon>Basidiomycota</taxon>
        <taxon>Ustilaginomycotina</taxon>
        <taxon>Exobasidiomycetes</taxon>
        <taxon>Tilletiales</taxon>
        <taxon>Tilletiaceae</taxon>
        <taxon>Tilletia</taxon>
    </lineage>
</organism>